<gene>
    <name evidence="3" type="ORF">BDW42DRAFT_2810</name>
</gene>
<dbReference type="OrthoDB" id="6133115at2759"/>
<feature type="region of interest" description="Disordered" evidence="2">
    <location>
        <begin position="1"/>
        <end position="149"/>
    </location>
</feature>
<feature type="compositionally biased region" description="Basic residues" evidence="2">
    <location>
        <begin position="126"/>
        <end position="135"/>
    </location>
</feature>
<dbReference type="EMBL" id="KZ559505">
    <property type="protein sequence ID" value="PLN85352.1"/>
    <property type="molecule type" value="Genomic_DNA"/>
</dbReference>
<accession>A0A2J5I5Y7</accession>
<feature type="coiled-coil region" evidence="1">
    <location>
        <begin position="155"/>
        <end position="205"/>
    </location>
</feature>
<keyword evidence="4" id="KW-1185">Reference proteome</keyword>
<feature type="region of interest" description="Disordered" evidence="2">
    <location>
        <begin position="362"/>
        <end position="397"/>
    </location>
</feature>
<dbReference type="AlphaFoldDB" id="A0A2J5I5Y7"/>
<keyword evidence="1" id="KW-0175">Coiled coil</keyword>
<proteinExistence type="predicted"/>
<feature type="compositionally biased region" description="Basic residues" evidence="2">
    <location>
        <begin position="29"/>
        <end position="45"/>
    </location>
</feature>
<dbReference type="Proteomes" id="UP000235023">
    <property type="component" value="Unassembled WGS sequence"/>
</dbReference>
<feature type="coiled-coil region" evidence="1">
    <location>
        <begin position="244"/>
        <end position="308"/>
    </location>
</feature>
<name>A0A2J5I5Y7_9EURO</name>
<protein>
    <submittedName>
        <fullName evidence="3">Uncharacterized protein</fullName>
    </submittedName>
</protein>
<evidence type="ECO:0000313" key="4">
    <source>
        <dbReference type="Proteomes" id="UP000235023"/>
    </source>
</evidence>
<sequence length="493" mass="60062">MRRHTRRAAYSDSDSEYSESDLSMELPSPHRHASYRRRSVSRHRFHSPEHKTTSFLAPIQQDVHLHRSASTGARRRHDRASPVNVTVDIKNDSRNRSNTKGTNKARKETQEYVNPYESEEDEAMLRAHRRRRHHGASISREASPRQPARDFDLVIDQRMLEHNDARQDLELLRQQQEIERLERELARHREQRDQHQETRLLKEEEDWYEDEISDRLRRLEKFEKKQRMEEEQRQVEHRYKLRKFEEEQRRAAEQEEVRIKMQEEKLRELQRKMEEEEERERIKKEIRDEEARQLLENQEKQRKEAAMKAAAIEEFQLNEERRKNAMRETQKKQDEAFKERLRVEFGLSEEKIEEILKKKNKEEKKGKEKGKDKDKDKDDKEDDKEKKSKGKQIEHQRPTWIKVHRDHLLPDTLIAYDLPWEFDELDGNYLIIKEYIPEDLQDELFAHTKRIRQGRLVTQTSSSQTELRVNDRRKDKMYLVRKKSPNRRAWIFT</sequence>
<evidence type="ECO:0000313" key="3">
    <source>
        <dbReference type="EMBL" id="PLN85352.1"/>
    </source>
</evidence>
<reference evidence="4" key="1">
    <citation type="submission" date="2017-12" db="EMBL/GenBank/DDBJ databases">
        <authorList>
            <consortium name="DOE Joint Genome Institute"/>
            <person name="Mondo S.J."/>
            <person name="Kjaerbolling I."/>
            <person name="Vesth T.C."/>
            <person name="Frisvad J.C."/>
            <person name="Nybo J.L."/>
            <person name="Theobald S."/>
            <person name="Kuo A."/>
            <person name="Bowyer P."/>
            <person name="Matsuda Y."/>
            <person name="Lyhne E.K."/>
            <person name="Kogle M.E."/>
            <person name="Clum A."/>
            <person name="Lipzen A."/>
            <person name="Salamov A."/>
            <person name="Ngan C.Y."/>
            <person name="Daum C."/>
            <person name="Chiniquy J."/>
            <person name="Barry K."/>
            <person name="LaButti K."/>
            <person name="Haridas S."/>
            <person name="Simmons B.A."/>
            <person name="Magnuson J.K."/>
            <person name="Mortensen U.H."/>
            <person name="Larsen T.O."/>
            <person name="Grigoriev I.V."/>
            <person name="Baker S.E."/>
            <person name="Andersen M.R."/>
            <person name="Nordberg H.P."/>
            <person name="Cantor M.N."/>
            <person name="Hua S.X."/>
        </authorList>
    </citation>
    <scope>NUCLEOTIDE SEQUENCE [LARGE SCALE GENOMIC DNA]</scope>
    <source>
        <strain evidence="4">IBT 19404</strain>
    </source>
</reference>
<organism evidence="3 4">
    <name type="scientific">Aspergillus taichungensis</name>
    <dbReference type="NCBI Taxonomy" id="482145"/>
    <lineage>
        <taxon>Eukaryota</taxon>
        <taxon>Fungi</taxon>
        <taxon>Dikarya</taxon>
        <taxon>Ascomycota</taxon>
        <taxon>Pezizomycotina</taxon>
        <taxon>Eurotiomycetes</taxon>
        <taxon>Eurotiomycetidae</taxon>
        <taxon>Eurotiales</taxon>
        <taxon>Aspergillaceae</taxon>
        <taxon>Aspergillus</taxon>
        <taxon>Aspergillus subgen. Circumdati</taxon>
    </lineage>
</organism>
<evidence type="ECO:0000256" key="1">
    <source>
        <dbReference type="SAM" id="Coils"/>
    </source>
</evidence>
<evidence type="ECO:0000256" key="2">
    <source>
        <dbReference type="SAM" id="MobiDB-lite"/>
    </source>
</evidence>